<name>A0A919UFK2_9MICO</name>
<dbReference type="Gene3D" id="1.10.10.1150">
    <property type="entry name" value="Coenzyme PQQ synthesis protein D (PqqD)"/>
    <property type="match status" value="1"/>
</dbReference>
<accession>A0A919UFK2</accession>
<dbReference type="AlphaFoldDB" id="A0A919UFK2"/>
<protein>
    <recommendedName>
        <fullName evidence="3">Coenzyme PQQ synthesis protein D (PqqD)</fullName>
    </recommendedName>
</protein>
<evidence type="ECO:0000313" key="2">
    <source>
        <dbReference type="Proteomes" id="UP000652354"/>
    </source>
</evidence>
<comment type="caution">
    <text evidence="1">The sequence shown here is derived from an EMBL/GenBank/DDBJ whole genome shotgun (WGS) entry which is preliminary data.</text>
</comment>
<dbReference type="InterPro" id="IPR041881">
    <property type="entry name" value="PqqD_sf"/>
</dbReference>
<reference evidence="1" key="1">
    <citation type="submission" date="2021-01" db="EMBL/GenBank/DDBJ databases">
        <title>Whole genome shotgun sequence of Demequina activiva NBRC 110675.</title>
        <authorList>
            <person name="Komaki H."/>
            <person name="Tamura T."/>
        </authorList>
    </citation>
    <scope>NUCLEOTIDE SEQUENCE</scope>
    <source>
        <strain evidence="1">NBRC 110675</strain>
    </source>
</reference>
<evidence type="ECO:0008006" key="3">
    <source>
        <dbReference type="Google" id="ProtNLM"/>
    </source>
</evidence>
<keyword evidence="2" id="KW-1185">Reference proteome</keyword>
<dbReference type="Proteomes" id="UP000652354">
    <property type="component" value="Unassembled WGS sequence"/>
</dbReference>
<proteinExistence type="predicted"/>
<dbReference type="Pfam" id="PF05402">
    <property type="entry name" value="PqqD"/>
    <property type="match status" value="1"/>
</dbReference>
<dbReference type="EMBL" id="BONR01000001">
    <property type="protein sequence ID" value="GIG53772.1"/>
    <property type="molecule type" value="Genomic_DNA"/>
</dbReference>
<sequence length="96" mass="10861">MNRRLTRTPGLAEVVREDRAVVLNLPQLEEQQSPYVFEGPAFEIWRRIDGSRSQRLIVSELAAAFEVDEDVMEQDVRGFVATIAELGLIDYGQPDA</sequence>
<gene>
    <name evidence="1" type="ORF">Dac01nite_05240</name>
</gene>
<evidence type="ECO:0000313" key="1">
    <source>
        <dbReference type="EMBL" id="GIG53772.1"/>
    </source>
</evidence>
<organism evidence="1 2">
    <name type="scientific">Demequina activiva</name>
    <dbReference type="NCBI Taxonomy" id="1582364"/>
    <lineage>
        <taxon>Bacteria</taxon>
        <taxon>Bacillati</taxon>
        <taxon>Actinomycetota</taxon>
        <taxon>Actinomycetes</taxon>
        <taxon>Micrococcales</taxon>
        <taxon>Demequinaceae</taxon>
        <taxon>Demequina</taxon>
    </lineage>
</organism>
<dbReference type="RefSeq" id="WP_203653196.1">
    <property type="nucleotide sequence ID" value="NZ_BONR01000001.1"/>
</dbReference>
<dbReference type="InterPro" id="IPR008792">
    <property type="entry name" value="PQQD"/>
</dbReference>